<dbReference type="EMBL" id="WWCX01000001">
    <property type="protein sequence ID" value="MYM92594.1"/>
    <property type="molecule type" value="Genomic_DNA"/>
</dbReference>
<gene>
    <name evidence="1" type="ORF">GTP90_01820</name>
</gene>
<protein>
    <submittedName>
        <fullName evidence="1">Uncharacterized protein</fullName>
    </submittedName>
</protein>
<dbReference type="AlphaFoldDB" id="A0A845GE74"/>
<evidence type="ECO:0000313" key="1">
    <source>
        <dbReference type="EMBL" id="MYM92594.1"/>
    </source>
</evidence>
<name>A0A845GE74_9BURK</name>
<dbReference type="RefSeq" id="WP_161081855.1">
    <property type="nucleotide sequence ID" value="NZ_WWCX01000001.1"/>
</dbReference>
<dbReference type="Proteomes" id="UP000447355">
    <property type="component" value="Unassembled WGS sequence"/>
</dbReference>
<accession>A0A845GE74</accession>
<evidence type="ECO:0000313" key="2">
    <source>
        <dbReference type="Proteomes" id="UP000447355"/>
    </source>
</evidence>
<reference evidence="1" key="1">
    <citation type="submission" date="2019-12" db="EMBL/GenBank/DDBJ databases">
        <title>Novel species isolated from a subtropical stream in China.</title>
        <authorList>
            <person name="Lu H."/>
        </authorList>
    </citation>
    <scope>NUCLEOTIDE SEQUENCE [LARGE SCALE GENOMIC DNA]</scope>
    <source>
        <strain evidence="1">FT81W</strain>
    </source>
</reference>
<sequence length="106" mass="11961">MLWMITQDIINAGDCANWVGRCGAAMARDLGAARVPEDERAQLVADCDYEFRLYDGDDHLYYEGVCKELDQQDGESAFEPLDWAQTDAGCTTMKYRKKGLGVWQTL</sequence>
<proteinExistence type="predicted"/>
<comment type="caution">
    <text evidence="1">The sequence shown here is derived from an EMBL/GenBank/DDBJ whole genome shotgun (WGS) entry which is preliminary data.</text>
</comment>
<organism evidence="1 2">
    <name type="scientific">Duganella vulcania</name>
    <dbReference type="NCBI Taxonomy" id="2692166"/>
    <lineage>
        <taxon>Bacteria</taxon>
        <taxon>Pseudomonadati</taxon>
        <taxon>Pseudomonadota</taxon>
        <taxon>Betaproteobacteria</taxon>
        <taxon>Burkholderiales</taxon>
        <taxon>Oxalobacteraceae</taxon>
        <taxon>Telluria group</taxon>
        <taxon>Duganella</taxon>
    </lineage>
</organism>